<dbReference type="AlphaFoldDB" id="A0A4P6EW89"/>
<accession>A0A4P6EW89</accession>
<keyword evidence="2" id="KW-1185">Reference proteome</keyword>
<name>A0A4P6EW89_9BACL</name>
<reference evidence="1 2" key="1">
    <citation type="submission" date="2019-01" db="EMBL/GenBank/DDBJ databases">
        <title>Genome sequencing of strain FW100M-2.</title>
        <authorList>
            <person name="Heo J."/>
            <person name="Kim S.-J."/>
            <person name="Kim J.-S."/>
            <person name="Hong S.-B."/>
            <person name="Kwon S.-W."/>
        </authorList>
    </citation>
    <scope>NUCLEOTIDE SEQUENCE [LARGE SCALE GENOMIC DNA]</scope>
    <source>
        <strain evidence="1 2">FW100M-2</strain>
    </source>
</reference>
<dbReference type="RefSeq" id="WP_129441075.1">
    <property type="nucleotide sequence ID" value="NZ_CP035492.1"/>
</dbReference>
<evidence type="ECO:0000313" key="2">
    <source>
        <dbReference type="Proteomes" id="UP000293568"/>
    </source>
</evidence>
<dbReference type="KEGG" id="pprt:ET464_11680"/>
<organism evidence="1 2">
    <name type="scientific">Paenibacillus protaetiae</name>
    <dbReference type="NCBI Taxonomy" id="2509456"/>
    <lineage>
        <taxon>Bacteria</taxon>
        <taxon>Bacillati</taxon>
        <taxon>Bacillota</taxon>
        <taxon>Bacilli</taxon>
        <taxon>Bacillales</taxon>
        <taxon>Paenibacillaceae</taxon>
        <taxon>Paenibacillus</taxon>
    </lineage>
</organism>
<dbReference type="PROSITE" id="PS51257">
    <property type="entry name" value="PROKAR_LIPOPROTEIN"/>
    <property type="match status" value="1"/>
</dbReference>
<gene>
    <name evidence="1" type="ORF">ET464_11680</name>
</gene>
<proteinExistence type="predicted"/>
<dbReference type="EMBL" id="CP035492">
    <property type="protein sequence ID" value="QAY66956.1"/>
    <property type="molecule type" value="Genomic_DNA"/>
</dbReference>
<protein>
    <submittedName>
        <fullName evidence="1">Uncharacterized protein</fullName>
    </submittedName>
</protein>
<evidence type="ECO:0000313" key="1">
    <source>
        <dbReference type="EMBL" id="QAY66956.1"/>
    </source>
</evidence>
<sequence>MRKKAVGLVCGIALACALVIYADNLLKQILFQASYEFKGMESELPFHSDANEVAPSFHHARSSPYHAGESSYSSLPIVTPAGGIPADASTAIATPVSAASADVN</sequence>
<dbReference type="Proteomes" id="UP000293568">
    <property type="component" value="Chromosome"/>
</dbReference>